<proteinExistence type="predicted"/>
<reference evidence="1" key="1">
    <citation type="submission" date="2023-08" db="EMBL/GenBank/DDBJ databases">
        <title>A de novo genome assembly of Solanum verrucosum Schlechtendal, a Mexican diploid species geographically isolated from the other diploid A-genome species in potato relatives.</title>
        <authorList>
            <person name="Hosaka K."/>
        </authorList>
    </citation>
    <scope>NUCLEOTIDE SEQUENCE</scope>
    <source>
        <tissue evidence="1">Young leaves</tissue>
    </source>
</reference>
<sequence length="114" mass="12791">MSSASYAYKWRTPTLIVPPISTDQKRLSLATCGNQCETLLNRSINKSIIAASLVPVPDFPSKKDLYAYLCRQPLMIGAGRKELPPPFASLVIRTRNFWVGNEEYVSPSKQMVEK</sequence>
<dbReference type="EMBL" id="CP133621">
    <property type="protein sequence ID" value="WMV51349.1"/>
    <property type="molecule type" value="Genomic_DNA"/>
</dbReference>
<keyword evidence="2" id="KW-1185">Reference proteome</keyword>
<evidence type="ECO:0000313" key="2">
    <source>
        <dbReference type="Proteomes" id="UP001234989"/>
    </source>
</evidence>
<gene>
    <name evidence="1" type="ORF">MTR67_044734</name>
</gene>
<dbReference type="Proteomes" id="UP001234989">
    <property type="component" value="Chromosome 10"/>
</dbReference>
<evidence type="ECO:0000313" key="1">
    <source>
        <dbReference type="EMBL" id="WMV51349.1"/>
    </source>
</evidence>
<name>A0AAF0ZWC3_SOLVR</name>
<organism evidence="1 2">
    <name type="scientific">Solanum verrucosum</name>
    <dbReference type="NCBI Taxonomy" id="315347"/>
    <lineage>
        <taxon>Eukaryota</taxon>
        <taxon>Viridiplantae</taxon>
        <taxon>Streptophyta</taxon>
        <taxon>Embryophyta</taxon>
        <taxon>Tracheophyta</taxon>
        <taxon>Spermatophyta</taxon>
        <taxon>Magnoliopsida</taxon>
        <taxon>eudicotyledons</taxon>
        <taxon>Gunneridae</taxon>
        <taxon>Pentapetalae</taxon>
        <taxon>asterids</taxon>
        <taxon>lamiids</taxon>
        <taxon>Solanales</taxon>
        <taxon>Solanaceae</taxon>
        <taxon>Solanoideae</taxon>
        <taxon>Solaneae</taxon>
        <taxon>Solanum</taxon>
    </lineage>
</organism>
<dbReference type="AlphaFoldDB" id="A0AAF0ZWC3"/>
<protein>
    <submittedName>
        <fullName evidence="1">Uncharacterized protein</fullName>
    </submittedName>
</protein>
<accession>A0AAF0ZWC3</accession>